<dbReference type="Gene3D" id="3.30.470.20">
    <property type="entry name" value="ATP-grasp fold, B domain"/>
    <property type="match status" value="1"/>
</dbReference>
<dbReference type="PROSITE" id="PS50975">
    <property type="entry name" value="ATP_GRASP"/>
    <property type="match status" value="1"/>
</dbReference>
<dbReference type="InterPro" id="IPR013815">
    <property type="entry name" value="ATP_grasp_subdomain_1"/>
</dbReference>
<dbReference type="AlphaFoldDB" id="A0A1H9EJL4"/>
<dbReference type="Proteomes" id="UP000199021">
    <property type="component" value="Unassembled WGS sequence"/>
</dbReference>
<dbReference type="GO" id="GO:0008716">
    <property type="term" value="F:D-alanine-D-alanine ligase activity"/>
    <property type="evidence" value="ECO:0007669"/>
    <property type="project" value="InterPro"/>
</dbReference>
<evidence type="ECO:0000256" key="3">
    <source>
        <dbReference type="PROSITE-ProRule" id="PRU00409"/>
    </source>
</evidence>
<dbReference type="Gene3D" id="3.30.1490.20">
    <property type="entry name" value="ATP-grasp fold, A domain"/>
    <property type="match status" value="1"/>
</dbReference>
<keyword evidence="2 5" id="KW-0436">Ligase</keyword>
<keyword evidence="3" id="KW-0067">ATP-binding</keyword>
<evidence type="ECO:0000256" key="2">
    <source>
        <dbReference type="ARBA" id="ARBA00022598"/>
    </source>
</evidence>
<dbReference type="Pfam" id="PF07478">
    <property type="entry name" value="Dala_Dala_lig_C"/>
    <property type="match status" value="1"/>
</dbReference>
<dbReference type="InParanoid" id="A0A1H9EJL4"/>
<dbReference type="SUPFAM" id="SSF56059">
    <property type="entry name" value="Glutathione synthetase ATP-binding domain-like"/>
    <property type="match status" value="1"/>
</dbReference>
<evidence type="ECO:0000313" key="5">
    <source>
        <dbReference type="EMBL" id="SEQ25433.1"/>
    </source>
</evidence>
<keyword evidence="3" id="KW-0547">Nucleotide-binding</keyword>
<sequence>MPKLAVLYQSSPPPPVDGISKPMKPGGYADSGADIAFSLQQAGVEVVLPVSAPRQQQDTDWVFPDTAAGIESALQRGATILWLNTVLYAGHAIEAFFPSSLELVGQLPLRAGQFDDKLLTNDLLRNHGLPVPDYHILSQDNYTERLPTLTYPIVVKPVRGRGSQGVTKVDDAEQAGLVVRKLLESAEYGDKVYTERFLDGQEITVSVLPPGTYNIRGQEVTQPSYWCLPPVVRFNHDGGIAPYNGSVAVIHNSRVLSADEAASPALQSALQACAKAAHLVGAKAVIRIDCRADAAGNYFLFDLNMKPNMTGNQRLHRQDQQSLTGLAAREIGWSYQDLLLNLLGQRWKAQAAS</sequence>
<dbReference type="PANTHER" id="PTHR23132:SF23">
    <property type="entry name" value="D-ALANINE--D-ALANINE LIGASE B"/>
    <property type="match status" value="1"/>
</dbReference>
<dbReference type="RefSeq" id="WP_090167182.1">
    <property type="nucleotide sequence ID" value="NZ_FOFB01000007.1"/>
</dbReference>
<dbReference type="PANTHER" id="PTHR23132">
    <property type="entry name" value="D-ALANINE--D-ALANINE LIGASE"/>
    <property type="match status" value="1"/>
</dbReference>
<dbReference type="OrthoDB" id="9803907at2"/>
<comment type="similarity">
    <text evidence="1">Belongs to the D-alanine--D-alanine ligase family.</text>
</comment>
<proteinExistence type="inferred from homology"/>
<dbReference type="GO" id="GO:0005524">
    <property type="term" value="F:ATP binding"/>
    <property type="evidence" value="ECO:0007669"/>
    <property type="project" value="UniProtKB-UniRule"/>
</dbReference>
<keyword evidence="6" id="KW-1185">Reference proteome</keyword>
<dbReference type="InterPro" id="IPR011761">
    <property type="entry name" value="ATP-grasp"/>
</dbReference>
<dbReference type="InterPro" id="IPR011095">
    <property type="entry name" value="Dala_Dala_lig_C"/>
</dbReference>
<protein>
    <submittedName>
        <fullName evidence="5">D-ala D-ala ligase C-terminus</fullName>
    </submittedName>
</protein>
<feature type="domain" description="ATP-grasp" evidence="4">
    <location>
        <begin position="121"/>
        <end position="344"/>
    </location>
</feature>
<evidence type="ECO:0000313" key="6">
    <source>
        <dbReference type="Proteomes" id="UP000199021"/>
    </source>
</evidence>
<evidence type="ECO:0000259" key="4">
    <source>
        <dbReference type="PROSITE" id="PS50975"/>
    </source>
</evidence>
<gene>
    <name evidence="5" type="ORF">SAMN05444359_10791</name>
</gene>
<reference evidence="6" key="1">
    <citation type="submission" date="2016-10" db="EMBL/GenBank/DDBJ databases">
        <authorList>
            <person name="Varghese N."/>
            <person name="Submissions S."/>
        </authorList>
    </citation>
    <scope>NUCLEOTIDE SEQUENCE [LARGE SCALE GENOMIC DNA]</scope>
    <source>
        <strain evidence="6">DSM 24740</strain>
    </source>
</reference>
<name>A0A1H9EJL4_9BACT</name>
<accession>A0A1H9EJL4</accession>
<dbReference type="EMBL" id="FOFB01000007">
    <property type="protein sequence ID" value="SEQ25433.1"/>
    <property type="molecule type" value="Genomic_DNA"/>
</dbReference>
<evidence type="ECO:0000256" key="1">
    <source>
        <dbReference type="ARBA" id="ARBA00010871"/>
    </source>
</evidence>
<organism evidence="5 6">
    <name type="scientific">Neolewinella agarilytica</name>
    <dbReference type="NCBI Taxonomy" id="478744"/>
    <lineage>
        <taxon>Bacteria</taxon>
        <taxon>Pseudomonadati</taxon>
        <taxon>Bacteroidota</taxon>
        <taxon>Saprospiria</taxon>
        <taxon>Saprospirales</taxon>
        <taxon>Lewinellaceae</taxon>
        <taxon>Neolewinella</taxon>
    </lineage>
</organism>
<dbReference type="GO" id="GO:0046872">
    <property type="term" value="F:metal ion binding"/>
    <property type="evidence" value="ECO:0007669"/>
    <property type="project" value="InterPro"/>
</dbReference>
<dbReference type="STRING" id="478744.SAMN05444359_10791"/>